<evidence type="ECO:0000259" key="2">
    <source>
        <dbReference type="Pfam" id="PF14534"/>
    </source>
</evidence>
<evidence type="ECO:0000313" key="3">
    <source>
        <dbReference type="EMBL" id="MBD2699545.1"/>
    </source>
</evidence>
<dbReference type="EMBL" id="JACWZY010000002">
    <property type="protein sequence ID" value="MBD2699545.1"/>
    <property type="molecule type" value="Genomic_DNA"/>
</dbReference>
<dbReference type="AlphaFoldDB" id="A0A926Y085"/>
<gene>
    <name evidence="3" type="ORF">IC229_02780</name>
</gene>
<reference evidence="3" key="1">
    <citation type="submission" date="2020-09" db="EMBL/GenBank/DDBJ databases">
        <authorList>
            <person name="Kim M.K."/>
        </authorList>
    </citation>
    <scope>NUCLEOTIDE SEQUENCE</scope>
    <source>
        <strain evidence="3">BT702</strain>
    </source>
</reference>
<keyword evidence="4" id="KW-1185">Reference proteome</keyword>
<accession>A0A926Y085</accession>
<dbReference type="NCBIfam" id="TIGR02246">
    <property type="entry name" value="SgcJ/EcaC family oxidoreductase"/>
    <property type="match status" value="1"/>
</dbReference>
<evidence type="ECO:0000256" key="1">
    <source>
        <dbReference type="SAM" id="SignalP"/>
    </source>
</evidence>
<sequence length="143" mass="16082">MKKVFKLTVFLLLVVLAGFAKPKPSDEAQIRQALDSTSAGWNKGNLQQYLGAYTPDAQEMGPNGPRGGVEVIENTMKNGFWKTGRPLQVLRYQHVNVRLLGKENALVTGQYVLTGGERPDRTGWFTTVWTKTKEGWRMIFDHS</sequence>
<evidence type="ECO:0000313" key="4">
    <source>
        <dbReference type="Proteomes" id="UP000598820"/>
    </source>
</evidence>
<keyword evidence="1" id="KW-0732">Signal</keyword>
<dbReference type="InterPro" id="IPR011944">
    <property type="entry name" value="Steroid_delta5-4_isomerase"/>
</dbReference>
<protein>
    <submittedName>
        <fullName evidence="3">Nuclear transport factor 2 family protein</fullName>
    </submittedName>
</protein>
<feature type="chain" id="PRO_5038015101" evidence="1">
    <location>
        <begin position="21"/>
        <end position="143"/>
    </location>
</feature>
<proteinExistence type="predicted"/>
<feature type="domain" description="DUF4440" evidence="2">
    <location>
        <begin position="36"/>
        <end position="138"/>
    </location>
</feature>
<feature type="signal peptide" evidence="1">
    <location>
        <begin position="1"/>
        <end position="20"/>
    </location>
</feature>
<dbReference type="RefSeq" id="WP_190885403.1">
    <property type="nucleotide sequence ID" value="NZ_JACWZY010000002.1"/>
</dbReference>
<dbReference type="Pfam" id="PF14534">
    <property type="entry name" value="DUF4440"/>
    <property type="match status" value="1"/>
</dbReference>
<dbReference type="InterPro" id="IPR027843">
    <property type="entry name" value="DUF4440"/>
</dbReference>
<organism evidence="3 4">
    <name type="scientific">Spirosoma profusum</name>
    <dbReference type="NCBI Taxonomy" id="2771354"/>
    <lineage>
        <taxon>Bacteria</taxon>
        <taxon>Pseudomonadati</taxon>
        <taxon>Bacteroidota</taxon>
        <taxon>Cytophagia</taxon>
        <taxon>Cytophagales</taxon>
        <taxon>Cytophagaceae</taxon>
        <taxon>Spirosoma</taxon>
    </lineage>
</organism>
<dbReference type="InterPro" id="IPR032710">
    <property type="entry name" value="NTF2-like_dom_sf"/>
</dbReference>
<dbReference type="SUPFAM" id="SSF54427">
    <property type="entry name" value="NTF2-like"/>
    <property type="match status" value="1"/>
</dbReference>
<comment type="caution">
    <text evidence="3">The sequence shown here is derived from an EMBL/GenBank/DDBJ whole genome shotgun (WGS) entry which is preliminary data.</text>
</comment>
<name>A0A926Y085_9BACT</name>
<dbReference type="Gene3D" id="3.10.450.50">
    <property type="match status" value="1"/>
</dbReference>
<dbReference type="Proteomes" id="UP000598820">
    <property type="component" value="Unassembled WGS sequence"/>
</dbReference>